<dbReference type="PANTHER" id="PTHR35090:SF1">
    <property type="entry name" value="SLR0144 PROTEIN"/>
    <property type="match status" value="1"/>
</dbReference>
<sequence length="171" mass="18767">MAGFRDRLRFDAETGAYLDRDIRYMLIRPDALMGLFARLSDSARTEAFAAIADSITERGRHSAQSYVAPDEADRLLRVISDSAPQLGWGIWNFEHQDDDVILLEVRNSPFAHAAGELPPPVCYPIVGMLRAVGSMVLGDDVAVEETQCAAGGGEELCRFAIRRSAMQPGQP</sequence>
<keyword evidence="3" id="KW-1185">Reference proteome</keyword>
<evidence type="ECO:0000313" key="2">
    <source>
        <dbReference type="EMBL" id="MEJ8572331.1"/>
    </source>
</evidence>
<protein>
    <submittedName>
        <fullName evidence="2">V4R domain-containing protein</fullName>
    </submittedName>
</protein>
<dbReference type="Proteomes" id="UP001378188">
    <property type="component" value="Unassembled WGS sequence"/>
</dbReference>
<dbReference type="AlphaFoldDB" id="A0AAW9RY07"/>
<dbReference type="SMART" id="SM00989">
    <property type="entry name" value="V4R"/>
    <property type="match status" value="1"/>
</dbReference>
<dbReference type="Gene3D" id="3.30.1380.20">
    <property type="entry name" value="Trafficking protein particle complex subunit 3"/>
    <property type="match status" value="1"/>
</dbReference>
<gene>
    <name evidence="2" type="ORF">V3328_12650</name>
</gene>
<dbReference type="Pfam" id="PF02830">
    <property type="entry name" value="V4R"/>
    <property type="match status" value="1"/>
</dbReference>
<feature type="domain" description="4-vinyl reductase 4VR" evidence="1">
    <location>
        <begin position="100"/>
        <end position="163"/>
    </location>
</feature>
<proteinExistence type="predicted"/>
<dbReference type="RefSeq" id="WP_340330018.1">
    <property type="nucleotide sequence ID" value="NZ_JAZHOF010000004.1"/>
</dbReference>
<evidence type="ECO:0000313" key="3">
    <source>
        <dbReference type="Proteomes" id="UP001378188"/>
    </source>
</evidence>
<comment type="caution">
    <text evidence="2">The sequence shown here is derived from an EMBL/GenBank/DDBJ whole genome shotgun (WGS) entry which is preliminary data.</text>
</comment>
<accession>A0AAW9RY07</accession>
<organism evidence="2 3">
    <name type="scientific">Microbaculum marinum</name>
    <dbReference type="NCBI Taxonomy" id="1764581"/>
    <lineage>
        <taxon>Bacteria</taxon>
        <taxon>Pseudomonadati</taxon>
        <taxon>Pseudomonadota</taxon>
        <taxon>Alphaproteobacteria</taxon>
        <taxon>Hyphomicrobiales</taxon>
        <taxon>Tepidamorphaceae</taxon>
        <taxon>Microbaculum</taxon>
    </lineage>
</organism>
<name>A0AAW9RY07_9HYPH</name>
<evidence type="ECO:0000259" key="1">
    <source>
        <dbReference type="SMART" id="SM00989"/>
    </source>
</evidence>
<dbReference type="PANTHER" id="PTHR35090">
    <property type="entry name" value="DNA-DIRECTED RNA POLYMERASE SUBUNIT I"/>
    <property type="match status" value="1"/>
</dbReference>
<reference evidence="2 3" key="1">
    <citation type="submission" date="2024-02" db="EMBL/GenBank/DDBJ databases">
        <title>Genome analysis and characterization of Microbaculum marinisediminis sp. nov., isolated from marine sediment.</title>
        <authorList>
            <person name="Du Z.-J."/>
            <person name="Ye Y.-Q."/>
            <person name="Zhang Z.-R."/>
            <person name="Yuan S.-M."/>
            <person name="Zhang X.-Y."/>
        </authorList>
    </citation>
    <scope>NUCLEOTIDE SEQUENCE [LARGE SCALE GENOMIC DNA]</scope>
    <source>
        <strain evidence="2 3">SDUM1044001</strain>
    </source>
</reference>
<dbReference type="InterPro" id="IPR004096">
    <property type="entry name" value="V4R"/>
</dbReference>
<dbReference type="EMBL" id="JAZHOF010000004">
    <property type="protein sequence ID" value="MEJ8572331.1"/>
    <property type="molecule type" value="Genomic_DNA"/>
</dbReference>
<dbReference type="SUPFAM" id="SSF111126">
    <property type="entry name" value="Ligand-binding domain in the NO signalling and Golgi transport"/>
    <property type="match status" value="1"/>
</dbReference>
<dbReference type="InterPro" id="IPR024096">
    <property type="entry name" value="NO_sig/Golgi_transp_ligand-bd"/>
</dbReference>